<dbReference type="PANTHER" id="PTHR44591">
    <property type="entry name" value="STRESS RESPONSE REGULATOR PROTEIN 1"/>
    <property type="match status" value="1"/>
</dbReference>
<dbReference type="InterPro" id="IPR001789">
    <property type="entry name" value="Sig_transdc_resp-reg_receiver"/>
</dbReference>
<evidence type="ECO:0000313" key="7">
    <source>
        <dbReference type="Proteomes" id="UP000033115"/>
    </source>
</evidence>
<proteinExistence type="predicted"/>
<feature type="modified residue" description="4-aspartylphosphate" evidence="4">
    <location>
        <position position="57"/>
    </location>
</feature>
<dbReference type="Gene3D" id="3.40.50.2300">
    <property type="match status" value="1"/>
</dbReference>
<dbReference type="SMART" id="SM00448">
    <property type="entry name" value="REC"/>
    <property type="match status" value="1"/>
</dbReference>
<organism evidence="6 7">
    <name type="scientific">Clostridium scatologenes</name>
    <dbReference type="NCBI Taxonomy" id="1548"/>
    <lineage>
        <taxon>Bacteria</taxon>
        <taxon>Bacillati</taxon>
        <taxon>Bacillota</taxon>
        <taxon>Clostridia</taxon>
        <taxon>Eubacteriales</taxon>
        <taxon>Clostridiaceae</taxon>
        <taxon>Clostridium</taxon>
    </lineage>
</organism>
<dbReference type="EMBL" id="CP009933">
    <property type="protein sequence ID" value="AKA70370.1"/>
    <property type="molecule type" value="Genomic_DNA"/>
</dbReference>
<dbReference type="GO" id="GO:0000160">
    <property type="term" value="P:phosphorelay signal transduction system"/>
    <property type="evidence" value="ECO:0007669"/>
    <property type="project" value="InterPro"/>
</dbReference>
<dbReference type="InterPro" id="IPR050595">
    <property type="entry name" value="Bact_response_regulator"/>
</dbReference>
<dbReference type="PANTHER" id="PTHR44591:SF3">
    <property type="entry name" value="RESPONSE REGULATORY DOMAIN-CONTAINING PROTEIN"/>
    <property type="match status" value="1"/>
</dbReference>
<evidence type="ECO:0000259" key="5">
    <source>
        <dbReference type="PROSITE" id="PS50110"/>
    </source>
</evidence>
<dbReference type="Pfam" id="PF00072">
    <property type="entry name" value="Response_reg"/>
    <property type="match status" value="1"/>
</dbReference>
<evidence type="ECO:0000256" key="3">
    <source>
        <dbReference type="ARBA" id="ARBA00024867"/>
    </source>
</evidence>
<name>A0A0E3K1Y5_CLOSL</name>
<dbReference type="KEGG" id="csq:CSCA_3245"/>
<protein>
    <recommendedName>
        <fullName evidence="1">Stage 0 sporulation protein A homolog</fullName>
    </recommendedName>
</protein>
<evidence type="ECO:0000256" key="1">
    <source>
        <dbReference type="ARBA" id="ARBA00018672"/>
    </source>
</evidence>
<dbReference type="PROSITE" id="PS50110">
    <property type="entry name" value="RESPONSE_REGULATORY"/>
    <property type="match status" value="1"/>
</dbReference>
<gene>
    <name evidence="6" type="ORF">CSCA_3245</name>
</gene>
<evidence type="ECO:0000256" key="2">
    <source>
        <dbReference type="ARBA" id="ARBA00022553"/>
    </source>
</evidence>
<accession>A0A0E3K1Y5</accession>
<evidence type="ECO:0000256" key="4">
    <source>
        <dbReference type="PROSITE-ProRule" id="PRU00169"/>
    </source>
</evidence>
<keyword evidence="2 4" id="KW-0597">Phosphoprotein</keyword>
<sequence length="127" mass="14304">MDKGKKNILIVDDSATIRNFIRLILEEANYKVCEAADGEEGIEVYKKSGNIDLIITDIYMPKKSGLELVIELKNEYHDAKIIVLSDGGEKNFANEMGICETLGATYFIKKDLIKDELVKLVNKVFSE</sequence>
<dbReference type="SUPFAM" id="SSF52172">
    <property type="entry name" value="CheY-like"/>
    <property type="match status" value="1"/>
</dbReference>
<reference evidence="6 7" key="1">
    <citation type="journal article" date="2015" name="J. Biotechnol.">
        <title>Complete genome sequence of a malodorant-producing acetogen, Clostridium scatologenes ATCC 25775(T).</title>
        <authorList>
            <person name="Zhu Z."/>
            <person name="Guo T."/>
            <person name="Zheng H."/>
            <person name="Song T."/>
            <person name="Ouyang P."/>
            <person name="Xie J."/>
        </authorList>
    </citation>
    <scope>NUCLEOTIDE SEQUENCE [LARGE SCALE GENOMIC DNA]</scope>
    <source>
        <strain evidence="6 7">ATCC 25775</strain>
    </source>
</reference>
<feature type="domain" description="Response regulatory" evidence="5">
    <location>
        <begin position="7"/>
        <end position="125"/>
    </location>
</feature>
<dbReference type="STRING" id="1548.CSCA_3245"/>
<dbReference type="RefSeq" id="WP_029162576.1">
    <property type="nucleotide sequence ID" value="NZ_CP009933.1"/>
</dbReference>
<evidence type="ECO:0000313" key="6">
    <source>
        <dbReference type="EMBL" id="AKA70370.1"/>
    </source>
</evidence>
<dbReference type="Proteomes" id="UP000033115">
    <property type="component" value="Chromosome"/>
</dbReference>
<dbReference type="HOGENOM" id="CLU_000445_69_8_9"/>
<dbReference type="InterPro" id="IPR011006">
    <property type="entry name" value="CheY-like_superfamily"/>
</dbReference>
<dbReference type="AlphaFoldDB" id="A0A0E3K1Y5"/>
<comment type="function">
    <text evidence="3">May play the central regulatory role in sporulation. It may be an element of the effector pathway responsible for the activation of sporulation genes in response to nutritional stress. Spo0A may act in concert with spo0H (a sigma factor) to control the expression of some genes that are critical to the sporulation process.</text>
</comment>
<keyword evidence="7" id="KW-1185">Reference proteome</keyword>